<name>A0ABS9J7S9_9FLAO</name>
<dbReference type="SUPFAM" id="SSF52058">
    <property type="entry name" value="L domain-like"/>
    <property type="match status" value="5"/>
</dbReference>
<feature type="domain" description="Receptor L-domain" evidence="6">
    <location>
        <begin position="30"/>
        <end position="83"/>
    </location>
</feature>
<evidence type="ECO:0000313" key="8">
    <source>
        <dbReference type="Proteomes" id="UP000829517"/>
    </source>
</evidence>
<reference evidence="7 8" key="1">
    <citation type="submission" date="2021-01" db="EMBL/GenBank/DDBJ databases">
        <title>Genome sequencing of Joostella atrarenae M1-2 (= KCTC 23194).</title>
        <authorList>
            <person name="Zakaria M.R."/>
            <person name="Lam M.Q."/>
            <person name="Chong C.S."/>
        </authorList>
    </citation>
    <scope>NUCLEOTIDE SEQUENCE [LARGE SCALE GENOMIC DNA]</scope>
    <source>
        <strain evidence="7 8">M1-2</strain>
    </source>
</reference>
<dbReference type="PANTHER" id="PTHR31018:SF3">
    <property type="entry name" value="RECEPTOR PROTEIN-TYROSINE KINASE"/>
    <property type="match status" value="1"/>
</dbReference>
<dbReference type="InterPro" id="IPR028974">
    <property type="entry name" value="TSP_type-3_rpt"/>
</dbReference>
<sequence>MSFLQSQCPAGNIDLYSQAEIDQFIIDYPNCDVINGNVRIIGKEVYDLSKFTSLKIINGTLEIQSTAVSEISNFINLERVTGDFIITYNNSYLPDKEPLSKLANFNRLESIGGNFIIENNHSLNEIDDFLSLNTITGRLSISENYNELVTINGFNTLEYVGEMLRIAGNSSLSSISGFNKLVNLTGTLYISDNKKLNSINAFNFLETIDDSIVIVRNNSLEAFGGFNTLIKIGNSLNITDNLNLFQIYGFKNLEEVSQLITLERCPLNSIPMFDNLKVIGSGMSIFNLSLTDISGFNNIQEIGSLNPYWGNLDIYDNDNLEQISGFKNLQRLIGTLGLGNNEKLNNILGFSKLSKLRTLNIAHNSSLSNLDGLENLIEISETNDSALSIIKNTILSDCSALCNLLANGNIAGGVVLYNPSKCSSLEEVREACFPDFDDDGVLDAVDLDDDNDGILDIVEQQGDMLRDFDGDGYPDHQDLDSDNDGCYDVIEAGFIDDDGDGVLGDSVVIVDAEGMVINVKNGYTTPADIDSNEIYDFQEINILDAGMDGYVDLCGDDKVVNLFNYIEGEPDEGGKWSPTLVSGTGYFNPVLDSSGTYTYTIDNGFCGSTSSQVKVSVSQMPNAGLDGIVVICENEEINLYDYLGGSPDMGGTWTPALKSKTSIFNPSIDAVGVYTYTVEKGNCGLDTSQIKVFIDSIPASFEDQIVRLCKDQGKINLFDYIEGKPDIRGKWVPELHQKNDTFDTNIDSSGVYKYIIDGGACGSISTQIEIIVEDIPNAGTDTKISLCEDSSSINLFEYLKGNPDKGGTWFPILGADPGVFDPGIDQSGVYTYTISNGECQDTSEIEVTINNNGNPGKNNIVSLCKDGGEVDLLTLLNGLPDTGGVWTPTLKSGGNIFDPKLDTEGLYTYTLENGSCSSTFSTLLIELHDQEEIENYVIKVNELGDNNSIVININSSLAYEYSLDGDQYQIDPVFSNLESGNYTVYVREVGGCGLLIKSISILGYPKFFTPNGDGYNDTWQLTGNGVPKHYWIYIYDRYGKLLFTLNEKSMGWDGTYNGKMMAASDYWFKIELENNEIKSGHFTLKR</sequence>
<dbReference type="InterPro" id="IPR036941">
    <property type="entry name" value="Rcpt_L-dom_sf"/>
</dbReference>
<keyword evidence="4" id="KW-0732">Signal</keyword>
<proteinExistence type="predicted"/>
<dbReference type="Pfam" id="PF13585">
    <property type="entry name" value="CHU_C"/>
    <property type="match status" value="1"/>
</dbReference>
<dbReference type="InterPro" id="IPR026341">
    <property type="entry name" value="T9SS_type_B"/>
</dbReference>
<dbReference type="InterPro" id="IPR000494">
    <property type="entry name" value="Rcpt_L-dom"/>
</dbReference>
<evidence type="ECO:0000256" key="2">
    <source>
        <dbReference type="ARBA" id="ARBA00022512"/>
    </source>
</evidence>
<dbReference type="InterPro" id="IPR051648">
    <property type="entry name" value="CWI-Assembly_Regulator"/>
</dbReference>
<dbReference type="PANTHER" id="PTHR31018">
    <property type="entry name" value="SPORULATION-SPECIFIC PROTEIN-RELATED"/>
    <property type="match status" value="1"/>
</dbReference>
<protein>
    <submittedName>
        <fullName evidence="7">T9SS type B sorting domain-containing protein</fullName>
    </submittedName>
</protein>
<dbReference type="Proteomes" id="UP000829517">
    <property type="component" value="Unassembled WGS sequence"/>
</dbReference>
<dbReference type="Gene3D" id="3.80.20.20">
    <property type="entry name" value="Receptor L-domain"/>
    <property type="match status" value="1"/>
</dbReference>
<evidence type="ECO:0000256" key="4">
    <source>
        <dbReference type="ARBA" id="ARBA00022729"/>
    </source>
</evidence>
<dbReference type="PROSITE" id="PS51450">
    <property type="entry name" value="LRR"/>
    <property type="match status" value="1"/>
</dbReference>
<evidence type="ECO:0000256" key="5">
    <source>
        <dbReference type="ARBA" id="ARBA00023180"/>
    </source>
</evidence>
<dbReference type="EMBL" id="JAETXX010000027">
    <property type="protein sequence ID" value="MCF8716486.1"/>
    <property type="molecule type" value="Genomic_DNA"/>
</dbReference>
<keyword evidence="3" id="KW-0964">Secreted</keyword>
<evidence type="ECO:0000259" key="6">
    <source>
        <dbReference type="Pfam" id="PF01030"/>
    </source>
</evidence>
<keyword evidence="5" id="KW-0325">Glycoprotein</keyword>
<dbReference type="Pfam" id="PF01030">
    <property type="entry name" value="Recep_L_domain"/>
    <property type="match status" value="1"/>
</dbReference>
<dbReference type="InterPro" id="IPR032675">
    <property type="entry name" value="LRR_dom_sf"/>
</dbReference>
<keyword evidence="2" id="KW-0134">Cell wall</keyword>
<comment type="subcellular location">
    <subcellularLocation>
        <location evidence="1">Secreted</location>
        <location evidence="1">Cell wall</location>
    </subcellularLocation>
</comment>
<dbReference type="Gene3D" id="4.10.1080.10">
    <property type="entry name" value="TSP type-3 repeat"/>
    <property type="match status" value="1"/>
</dbReference>
<dbReference type="NCBIfam" id="TIGR04131">
    <property type="entry name" value="Bac_Flav_CTERM"/>
    <property type="match status" value="1"/>
</dbReference>
<dbReference type="RefSeq" id="WP_236961038.1">
    <property type="nucleotide sequence ID" value="NZ_JAETXX010000027.1"/>
</dbReference>
<evidence type="ECO:0000256" key="3">
    <source>
        <dbReference type="ARBA" id="ARBA00022525"/>
    </source>
</evidence>
<dbReference type="InterPro" id="IPR001611">
    <property type="entry name" value="Leu-rich_rpt"/>
</dbReference>
<organism evidence="7 8">
    <name type="scientific">Joostella atrarenae</name>
    <dbReference type="NCBI Taxonomy" id="679257"/>
    <lineage>
        <taxon>Bacteria</taxon>
        <taxon>Pseudomonadati</taxon>
        <taxon>Bacteroidota</taxon>
        <taxon>Flavobacteriia</taxon>
        <taxon>Flavobacteriales</taxon>
        <taxon>Flavobacteriaceae</taxon>
        <taxon>Joostella</taxon>
    </lineage>
</organism>
<gene>
    <name evidence="7" type="ORF">JM658_16815</name>
</gene>
<comment type="caution">
    <text evidence="7">The sequence shown here is derived from an EMBL/GenBank/DDBJ whole genome shotgun (WGS) entry which is preliminary data.</text>
</comment>
<accession>A0ABS9J7S9</accession>
<dbReference type="Gene3D" id="3.80.10.10">
    <property type="entry name" value="Ribonuclease Inhibitor"/>
    <property type="match status" value="1"/>
</dbReference>
<evidence type="ECO:0000313" key="7">
    <source>
        <dbReference type="EMBL" id="MCF8716486.1"/>
    </source>
</evidence>
<keyword evidence="8" id="KW-1185">Reference proteome</keyword>
<evidence type="ECO:0000256" key="1">
    <source>
        <dbReference type="ARBA" id="ARBA00004191"/>
    </source>
</evidence>